<evidence type="ECO:0000313" key="3">
    <source>
        <dbReference type="Proteomes" id="UP000184139"/>
    </source>
</evidence>
<dbReference type="RefSeq" id="WP_073375870.1">
    <property type="nucleotide sequence ID" value="NZ_FQXS01000011.1"/>
</dbReference>
<feature type="domain" description="AAA" evidence="1">
    <location>
        <begin position="1"/>
        <end position="169"/>
    </location>
</feature>
<keyword evidence="3" id="KW-1185">Reference proteome</keyword>
<dbReference type="SUPFAM" id="SSF52540">
    <property type="entry name" value="P-loop containing nucleoside triphosphate hydrolases"/>
    <property type="match status" value="1"/>
</dbReference>
<dbReference type="InterPro" id="IPR050678">
    <property type="entry name" value="DNA_Partitioning_ATPase"/>
</dbReference>
<dbReference type="Proteomes" id="UP000184139">
    <property type="component" value="Unassembled WGS sequence"/>
</dbReference>
<gene>
    <name evidence="2" type="ORF">SAMN02745124_02132</name>
</gene>
<dbReference type="PANTHER" id="PTHR13696:SF99">
    <property type="entry name" value="COBYRINIC ACID AC-DIAMIDE SYNTHASE"/>
    <property type="match status" value="1"/>
</dbReference>
<dbReference type="CDD" id="cd02042">
    <property type="entry name" value="ParAB_family"/>
    <property type="match status" value="1"/>
</dbReference>
<dbReference type="Pfam" id="PF13614">
    <property type="entry name" value="AAA_31"/>
    <property type="match status" value="1"/>
</dbReference>
<dbReference type="InterPro" id="IPR027417">
    <property type="entry name" value="P-loop_NTPase"/>
</dbReference>
<name>A0A1M5W8J0_9BACT</name>
<reference evidence="2 3" key="1">
    <citation type="submission" date="2016-11" db="EMBL/GenBank/DDBJ databases">
        <authorList>
            <person name="Jaros S."/>
            <person name="Januszkiewicz K."/>
            <person name="Wedrychowicz H."/>
        </authorList>
    </citation>
    <scope>NUCLEOTIDE SEQUENCE [LARGE SCALE GENOMIC DNA]</scope>
    <source>
        <strain evidence="2 3">DSM 9705</strain>
    </source>
</reference>
<evidence type="ECO:0000313" key="2">
    <source>
        <dbReference type="EMBL" id="SHH83504.1"/>
    </source>
</evidence>
<sequence>MKIVAVYSSKGGVGKTATAVNLAYVASRSGQRVLLCDLDPQGAASFYYRIKPKKSFNRDRLLQGRFEQYIRATDFDGLDLLPAHFSFRNLDLALRDEKQAKKRRVLGKLLQPLAKDYDYAILDCPPNLTFLSETIVTAADCVITPVIPTTLSLLALEQLIKLLKKIDCDRRKLISFFSMVERRKSMHQQIMEKYGGYPIFLQTVIPFMAEIEKMGLSRQPVGAGGQQSPAHRAYELLWQEIRQKKLAT</sequence>
<dbReference type="AlphaFoldDB" id="A0A1M5W8J0"/>
<accession>A0A1M5W8J0</accession>
<dbReference type="EMBL" id="FQXS01000011">
    <property type="protein sequence ID" value="SHH83504.1"/>
    <property type="molecule type" value="Genomic_DNA"/>
</dbReference>
<dbReference type="STRING" id="1121409.SAMN02745124_02132"/>
<dbReference type="Gene3D" id="3.40.50.300">
    <property type="entry name" value="P-loop containing nucleotide triphosphate hydrolases"/>
    <property type="match status" value="1"/>
</dbReference>
<organism evidence="2 3">
    <name type="scientific">Desulfofustis glycolicus DSM 9705</name>
    <dbReference type="NCBI Taxonomy" id="1121409"/>
    <lineage>
        <taxon>Bacteria</taxon>
        <taxon>Pseudomonadati</taxon>
        <taxon>Thermodesulfobacteriota</taxon>
        <taxon>Desulfobulbia</taxon>
        <taxon>Desulfobulbales</taxon>
        <taxon>Desulfocapsaceae</taxon>
        <taxon>Desulfofustis</taxon>
    </lineage>
</organism>
<protein>
    <submittedName>
        <fullName evidence="2">Cellulose biosynthesis protein BcsQ</fullName>
    </submittedName>
</protein>
<evidence type="ECO:0000259" key="1">
    <source>
        <dbReference type="Pfam" id="PF13614"/>
    </source>
</evidence>
<dbReference type="PANTHER" id="PTHR13696">
    <property type="entry name" value="P-LOOP CONTAINING NUCLEOSIDE TRIPHOSPHATE HYDROLASE"/>
    <property type="match status" value="1"/>
</dbReference>
<dbReference type="PIRSF" id="PIRSF009320">
    <property type="entry name" value="Nuc_binding_HP_1000"/>
    <property type="match status" value="1"/>
</dbReference>
<proteinExistence type="predicted"/>
<dbReference type="OrthoDB" id="9785810at2"/>
<dbReference type="InterPro" id="IPR025669">
    <property type="entry name" value="AAA_dom"/>
</dbReference>